<dbReference type="SUPFAM" id="SSF56601">
    <property type="entry name" value="beta-lactamase/transpeptidase-like"/>
    <property type="match status" value="1"/>
</dbReference>
<proteinExistence type="predicted"/>
<dbReference type="InterPro" id="IPR001460">
    <property type="entry name" value="PCN-bd_Tpept"/>
</dbReference>
<name>A0A0S8JJK0_UNCT6</name>
<evidence type="ECO:0000256" key="1">
    <source>
        <dbReference type="ARBA" id="ARBA00004370"/>
    </source>
</evidence>
<dbReference type="Gene3D" id="3.30.450.330">
    <property type="match status" value="1"/>
</dbReference>
<dbReference type="SUPFAM" id="SSF54184">
    <property type="entry name" value="Penicillin-binding protein 2x (pbp-2x), c-terminal domain"/>
    <property type="match status" value="1"/>
</dbReference>
<comment type="caution">
    <text evidence="4">The sequence shown here is derived from an EMBL/GenBank/DDBJ whole genome shotgun (WGS) entry which is preliminary data.</text>
</comment>
<reference evidence="4 5" key="1">
    <citation type="journal article" date="2015" name="Microbiome">
        <title>Genomic resolution of linkages in carbon, nitrogen, and sulfur cycling among widespread estuary sediment bacteria.</title>
        <authorList>
            <person name="Baker B.J."/>
            <person name="Lazar C.S."/>
            <person name="Teske A.P."/>
            <person name="Dick G.J."/>
        </authorList>
    </citation>
    <scope>NUCLEOTIDE SEQUENCE [LARGE SCALE GENOMIC DNA]</scope>
    <source>
        <strain evidence="4">SM1_40</strain>
    </source>
</reference>
<evidence type="ECO:0000313" key="5">
    <source>
        <dbReference type="Proteomes" id="UP000051035"/>
    </source>
</evidence>
<dbReference type="InterPro" id="IPR005543">
    <property type="entry name" value="PASTA_dom"/>
</dbReference>
<dbReference type="GO" id="GO:0005886">
    <property type="term" value="C:plasma membrane"/>
    <property type="evidence" value="ECO:0007669"/>
    <property type="project" value="TreeGrafter"/>
</dbReference>
<sequence length="502" mass="53562">GFVGVDDTGLEGIEYEYDSLLRGMPGFAILQKDASGRVYPLPEYPQELSESGYDLVLTIDAMCQQIAEEELAHGVASSGAAGGSVVVLDPTTGEILVIANQPGYDPNLRGQGSPDQWRNRAVTDLFEPGSTFKLVATAAALEAGLLAPEDSLDIGDGVVEIQNHTITDAHPTSGFVSLTDIVGLSSNVGIIHVARAVDRERLYLMARGFGFGAKPNAGLPGEGRGILSRPDTWDEIHFANLALGQGISVTALQMACAYSAIANDGILMRPFIIKEVVGRDGDPAETTAPQEIRRVVSRETARSLTEMLVGVVEEGTGTRARIHGISIAGKTGTGQQTGPSGGYSEYRVVASFIGFFPAEAPRLVIGVTIDQPVRDRWGGQSAATVFRKIAERILRVPAYRFEILARRHAIEPRPEVPTGATRSVRSYPELIPVERDTGSTVIPDVIGSTARRARQALIQVGLEVQMTGSGIVVRQDPAAGSRVRCGQPCVIECEPQRQPDLS</sequence>
<protein>
    <recommendedName>
        <fullName evidence="3">PASTA domain-containing protein</fullName>
    </recommendedName>
</protein>
<feature type="non-terminal residue" evidence="4">
    <location>
        <position position="1"/>
    </location>
</feature>
<gene>
    <name evidence="4" type="ORF">AMJ71_05355</name>
</gene>
<comment type="subcellular location">
    <subcellularLocation>
        <location evidence="1">Membrane</location>
    </subcellularLocation>
</comment>
<dbReference type="Gene3D" id="3.30.10.20">
    <property type="match status" value="1"/>
</dbReference>
<dbReference type="Proteomes" id="UP000051035">
    <property type="component" value="Unassembled WGS sequence"/>
</dbReference>
<evidence type="ECO:0000259" key="3">
    <source>
        <dbReference type="PROSITE" id="PS51178"/>
    </source>
</evidence>
<dbReference type="AlphaFoldDB" id="A0A0S8JJK0"/>
<evidence type="ECO:0000313" key="4">
    <source>
        <dbReference type="EMBL" id="KPL09848.1"/>
    </source>
</evidence>
<dbReference type="SMART" id="SM00740">
    <property type="entry name" value="PASTA"/>
    <property type="match status" value="1"/>
</dbReference>
<organism evidence="4 5">
    <name type="scientific">candidate division TA06 bacterium SM1_40</name>
    <dbReference type="NCBI Taxonomy" id="1703773"/>
    <lineage>
        <taxon>Bacteria</taxon>
        <taxon>Bacteria division TA06</taxon>
    </lineage>
</organism>
<dbReference type="InterPro" id="IPR050515">
    <property type="entry name" value="Beta-lactam/transpept"/>
</dbReference>
<dbReference type="Pfam" id="PF00905">
    <property type="entry name" value="Transpeptidase"/>
    <property type="match status" value="1"/>
</dbReference>
<dbReference type="InterPro" id="IPR036138">
    <property type="entry name" value="PBP_dimer_sf"/>
</dbReference>
<dbReference type="GO" id="GO:0008658">
    <property type="term" value="F:penicillin binding"/>
    <property type="evidence" value="ECO:0007669"/>
    <property type="project" value="InterPro"/>
</dbReference>
<evidence type="ECO:0000256" key="2">
    <source>
        <dbReference type="ARBA" id="ARBA00023136"/>
    </source>
</evidence>
<dbReference type="PATRIC" id="fig|1703773.3.peg.1728"/>
<dbReference type="Gene3D" id="3.90.1310.10">
    <property type="entry name" value="Penicillin-binding protein 2a (Domain 2)"/>
    <property type="match status" value="1"/>
</dbReference>
<dbReference type="PANTHER" id="PTHR30627">
    <property type="entry name" value="PEPTIDOGLYCAN D,D-TRANSPEPTIDASE"/>
    <property type="match status" value="1"/>
</dbReference>
<dbReference type="Pfam" id="PF03793">
    <property type="entry name" value="PASTA"/>
    <property type="match status" value="1"/>
</dbReference>
<keyword evidence="2" id="KW-0472">Membrane</keyword>
<dbReference type="GO" id="GO:0071555">
    <property type="term" value="P:cell wall organization"/>
    <property type="evidence" value="ECO:0007669"/>
    <property type="project" value="TreeGrafter"/>
</dbReference>
<accession>A0A0S8JJK0</accession>
<dbReference type="CDD" id="cd06575">
    <property type="entry name" value="PASTA_Pbp2x-like_2"/>
    <property type="match status" value="1"/>
</dbReference>
<dbReference type="PROSITE" id="PS51178">
    <property type="entry name" value="PASTA"/>
    <property type="match status" value="1"/>
</dbReference>
<feature type="domain" description="PASTA" evidence="3">
    <location>
        <begin position="436"/>
        <end position="495"/>
    </location>
</feature>
<dbReference type="PANTHER" id="PTHR30627:SF1">
    <property type="entry name" value="PEPTIDOGLYCAN D,D-TRANSPEPTIDASE FTSI"/>
    <property type="match status" value="1"/>
</dbReference>
<dbReference type="SUPFAM" id="SSF56519">
    <property type="entry name" value="Penicillin binding protein dimerisation domain"/>
    <property type="match status" value="1"/>
</dbReference>
<dbReference type="EMBL" id="LJVA01000052">
    <property type="protein sequence ID" value="KPL09848.1"/>
    <property type="molecule type" value="Genomic_DNA"/>
</dbReference>
<dbReference type="InterPro" id="IPR012338">
    <property type="entry name" value="Beta-lactam/transpept-like"/>
</dbReference>
<dbReference type="Gene3D" id="3.40.710.10">
    <property type="entry name" value="DD-peptidase/beta-lactamase superfamily"/>
    <property type="match status" value="1"/>
</dbReference>